<dbReference type="InterPro" id="IPR036390">
    <property type="entry name" value="WH_DNA-bd_sf"/>
</dbReference>
<dbReference type="SUPFAM" id="SSF48008">
    <property type="entry name" value="GntR ligand-binding domain-like"/>
    <property type="match status" value="1"/>
</dbReference>
<dbReference type="InterPro" id="IPR008920">
    <property type="entry name" value="TF_FadR/GntR_C"/>
</dbReference>
<comment type="caution">
    <text evidence="5">The sequence shown here is derived from an EMBL/GenBank/DDBJ whole genome shotgun (WGS) entry which is preliminary data.</text>
</comment>
<keyword evidence="3" id="KW-0804">Transcription</keyword>
<dbReference type="Pfam" id="PF00392">
    <property type="entry name" value="GntR"/>
    <property type="match status" value="1"/>
</dbReference>
<evidence type="ECO:0000259" key="4">
    <source>
        <dbReference type="PROSITE" id="PS50949"/>
    </source>
</evidence>
<dbReference type="SMART" id="SM00345">
    <property type="entry name" value="HTH_GNTR"/>
    <property type="match status" value="1"/>
</dbReference>
<evidence type="ECO:0000256" key="3">
    <source>
        <dbReference type="ARBA" id="ARBA00023163"/>
    </source>
</evidence>
<evidence type="ECO:0000313" key="6">
    <source>
        <dbReference type="Proteomes" id="UP001501414"/>
    </source>
</evidence>
<sequence length="221" mass="24929">MTVLPDVDEPEYASLADRAYAVIRDRLIMLDIPPLAPIDDSALARSLQVGRTPVREALKRLETDRLVHSYPRRGTFATGVDITDLAYISEIRVQLEPLAARRAAGYAGPAVLDGLRETAERLERIDVRSLDRDALMRWDLHVHRLVYRAAGNPHLEDTLIRYDNLATRIFCLFLDRMTHFDRHVGEHVALLRAVAGGHADEAERLAREHVVGFEQAVRAVV</sequence>
<dbReference type="InterPro" id="IPR011711">
    <property type="entry name" value="GntR_C"/>
</dbReference>
<dbReference type="SUPFAM" id="SSF46785">
    <property type="entry name" value="Winged helix' DNA-binding domain"/>
    <property type="match status" value="1"/>
</dbReference>
<dbReference type="Proteomes" id="UP001501414">
    <property type="component" value="Unassembled WGS sequence"/>
</dbReference>
<protein>
    <submittedName>
        <fullName evidence="5">GntR family transcriptional regulator</fullName>
    </submittedName>
</protein>
<feature type="domain" description="HTH gntR-type" evidence="4">
    <location>
        <begin position="13"/>
        <end position="80"/>
    </location>
</feature>
<dbReference type="PANTHER" id="PTHR43537:SF45">
    <property type="entry name" value="GNTR FAMILY REGULATORY PROTEIN"/>
    <property type="match status" value="1"/>
</dbReference>
<keyword evidence="2" id="KW-0238">DNA-binding</keyword>
<dbReference type="Pfam" id="PF07729">
    <property type="entry name" value="FCD"/>
    <property type="match status" value="1"/>
</dbReference>
<evidence type="ECO:0000256" key="2">
    <source>
        <dbReference type="ARBA" id="ARBA00023125"/>
    </source>
</evidence>
<keyword evidence="6" id="KW-1185">Reference proteome</keyword>
<reference evidence="5 6" key="1">
    <citation type="journal article" date="2019" name="Int. J. Syst. Evol. Microbiol.">
        <title>The Global Catalogue of Microorganisms (GCM) 10K type strain sequencing project: providing services to taxonomists for standard genome sequencing and annotation.</title>
        <authorList>
            <consortium name="The Broad Institute Genomics Platform"/>
            <consortium name="The Broad Institute Genome Sequencing Center for Infectious Disease"/>
            <person name="Wu L."/>
            <person name="Ma J."/>
        </authorList>
    </citation>
    <scope>NUCLEOTIDE SEQUENCE [LARGE SCALE GENOMIC DNA]</scope>
    <source>
        <strain evidence="5 6">JCM 11896</strain>
    </source>
</reference>
<accession>A0ABN1Y1R3</accession>
<dbReference type="InterPro" id="IPR000524">
    <property type="entry name" value="Tscrpt_reg_HTH_GntR"/>
</dbReference>
<dbReference type="SMART" id="SM00895">
    <property type="entry name" value="FCD"/>
    <property type="match status" value="1"/>
</dbReference>
<dbReference type="PANTHER" id="PTHR43537">
    <property type="entry name" value="TRANSCRIPTIONAL REGULATOR, GNTR FAMILY"/>
    <property type="match status" value="1"/>
</dbReference>
<keyword evidence="1" id="KW-0805">Transcription regulation</keyword>
<proteinExistence type="predicted"/>
<name>A0ABN1Y1R3_9PSEU</name>
<gene>
    <name evidence="5" type="ORF">GCM10009613_45380</name>
</gene>
<dbReference type="PROSITE" id="PS50949">
    <property type="entry name" value="HTH_GNTR"/>
    <property type="match status" value="1"/>
</dbReference>
<evidence type="ECO:0000313" key="5">
    <source>
        <dbReference type="EMBL" id="GAA1395537.1"/>
    </source>
</evidence>
<dbReference type="Gene3D" id="1.20.120.530">
    <property type="entry name" value="GntR ligand-binding domain-like"/>
    <property type="match status" value="1"/>
</dbReference>
<dbReference type="EMBL" id="BAAAJK010000030">
    <property type="protein sequence ID" value="GAA1395537.1"/>
    <property type="molecule type" value="Genomic_DNA"/>
</dbReference>
<dbReference type="InterPro" id="IPR036388">
    <property type="entry name" value="WH-like_DNA-bd_sf"/>
</dbReference>
<evidence type="ECO:0000256" key="1">
    <source>
        <dbReference type="ARBA" id="ARBA00023015"/>
    </source>
</evidence>
<dbReference type="Gene3D" id="1.10.10.10">
    <property type="entry name" value="Winged helix-like DNA-binding domain superfamily/Winged helix DNA-binding domain"/>
    <property type="match status" value="1"/>
</dbReference>
<organism evidence="5 6">
    <name type="scientific">Pseudonocardia kongjuensis</name>
    <dbReference type="NCBI Taxonomy" id="102227"/>
    <lineage>
        <taxon>Bacteria</taxon>
        <taxon>Bacillati</taxon>
        <taxon>Actinomycetota</taxon>
        <taxon>Actinomycetes</taxon>
        <taxon>Pseudonocardiales</taxon>
        <taxon>Pseudonocardiaceae</taxon>
        <taxon>Pseudonocardia</taxon>
    </lineage>
</organism>